<comment type="pathway">
    <text evidence="2">Cofactor biosynthesis; tetrahydrobiopterin biosynthesis; tetrahydrobiopterin from 7,8-dihydroneopterin triphosphate: step 1/3.</text>
</comment>
<dbReference type="PANTHER" id="PTHR12589:SF7">
    <property type="entry name" value="6-PYRUVOYL TETRAHYDROBIOPTERIN SYNTHASE"/>
    <property type="match status" value="1"/>
</dbReference>
<evidence type="ECO:0000313" key="9">
    <source>
        <dbReference type="EMBL" id="EFN72979.1"/>
    </source>
</evidence>
<dbReference type="Gene3D" id="3.30.479.10">
    <property type="entry name" value="6-pyruvoyl tetrahydropterin synthase/QueD"/>
    <property type="match status" value="1"/>
</dbReference>
<proteinExistence type="inferred from homology"/>
<protein>
    <recommendedName>
        <fullName evidence="4">6-pyruvoyltetrahydropterin synthase</fullName>
        <ecNumber evidence="4">4.2.3.12</ecNumber>
    </recommendedName>
</protein>
<dbReference type="AlphaFoldDB" id="E2A0S6"/>
<evidence type="ECO:0000256" key="8">
    <source>
        <dbReference type="ARBA" id="ARBA00023239"/>
    </source>
</evidence>
<dbReference type="EC" id="4.2.3.12" evidence="4"/>
<dbReference type="KEGG" id="cfo:105259019"/>
<dbReference type="UniPathway" id="UPA00849">
    <property type="reaction ID" value="UER00819"/>
</dbReference>
<dbReference type="EMBL" id="GL435626">
    <property type="protein sequence ID" value="EFN72979.1"/>
    <property type="molecule type" value="Genomic_DNA"/>
</dbReference>
<dbReference type="GO" id="GO:0005739">
    <property type="term" value="C:mitochondrion"/>
    <property type="evidence" value="ECO:0007669"/>
    <property type="project" value="TreeGrafter"/>
</dbReference>
<dbReference type="InterPro" id="IPR038418">
    <property type="entry name" value="6-PTP_synth/QueD_sf"/>
</dbReference>
<keyword evidence="6" id="KW-0862">Zinc</keyword>
<dbReference type="InterPro" id="IPR007115">
    <property type="entry name" value="6-PTP_synth/QueD"/>
</dbReference>
<dbReference type="OMA" id="YETERNF"/>
<evidence type="ECO:0000256" key="4">
    <source>
        <dbReference type="ARBA" id="ARBA00013100"/>
    </source>
</evidence>
<dbReference type="OrthoDB" id="14045at2759"/>
<dbReference type="PROSITE" id="PS00987">
    <property type="entry name" value="PTPS_1"/>
    <property type="match status" value="1"/>
</dbReference>
<reference evidence="9 10" key="1">
    <citation type="journal article" date="2010" name="Science">
        <title>Genomic comparison of the ants Camponotus floridanus and Harpegnathos saltator.</title>
        <authorList>
            <person name="Bonasio R."/>
            <person name="Zhang G."/>
            <person name="Ye C."/>
            <person name="Mutti N.S."/>
            <person name="Fang X."/>
            <person name="Qin N."/>
            <person name="Donahue G."/>
            <person name="Yang P."/>
            <person name="Li Q."/>
            <person name="Li C."/>
            <person name="Zhang P."/>
            <person name="Huang Z."/>
            <person name="Berger S.L."/>
            <person name="Reinberg D."/>
            <person name="Wang J."/>
            <person name="Liebig J."/>
        </authorList>
    </citation>
    <scope>NUCLEOTIDE SEQUENCE [LARGE SCALE GENOMIC DNA]</scope>
    <source>
        <strain evidence="10">C129</strain>
    </source>
</reference>
<dbReference type="STRING" id="104421.E2A0S6"/>
<accession>E2A0S6</accession>
<comment type="cofactor">
    <cofactor evidence="1">
        <name>Zn(2+)</name>
        <dbReference type="ChEBI" id="CHEBI:29105"/>
    </cofactor>
</comment>
<dbReference type="GO" id="GO:0006729">
    <property type="term" value="P:tetrahydrobiopterin biosynthetic process"/>
    <property type="evidence" value="ECO:0007669"/>
    <property type="project" value="UniProtKB-UniPathway"/>
</dbReference>
<dbReference type="Proteomes" id="UP000000311">
    <property type="component" value="Unassembled WGS sequence"/>
</dbReference>
<comment type="similarity">
    <text evidence="3">Belongs to the PTPS family.</text>
</comment>
<keyword evidence="10" id="KW-1185">Reference proteome</keyword>
<sequence length="151" mass="17605">MDSSSKKKPIAYLTRKEHISCCHRLNSPFLNEYDNARVYGKCNNIYGHGHNYTVEVTVRGPIDPSTGMVLNLSDLKECMQKVVIDEMDHKNIDKQVEHFTNNTISTTENIAVYIFEQLKKHMSNPKLLYEVKVHETDKNVMYFRGEYDENE</sequence>
<dbReference type="InParanoid" id="E2A0S6"/>
<dbReference type="SUPFAM" id="SSF55620">
    <property type="entry name" value="Tetrahydrobiopterin biosynthesis enzymes-like"/>
    <property type="match status" value="1"/>
</dbReference>
<dbReference type="Pfam" id="PF01242">
    <property type="entry name" value="PTPS"/>
    <property type="match status" value="1"/>
</dbReference>
<dbReference type="FunFam" id="3.30.479.10:FF:000003">
    <property type="entry name" value="6-pyruvoyl tetrahydrobiopterin synthase"/>
    <property type="match status" value="1"/>
</dbReference>
<evidence type="ECO:0000256" key="7">
    <source>
        <dbReference type="ARBA" id="ARBA00023007"/>
    </source>
</evidence>
<dbReference type="GO" id="GO:0003874">
    <property type="term" value="F:6-pyruvoyltetrahydropterin synthase activity"/>
    <property type="evidence" value="ECO:0007669"/>
    <property type="project" value="UniProtKB-EC"/>
</dbReference>
<name>E2A0S6_CAMFO</name>
<evidence type="ECO:0000256" key="2">
    <source>
        <dbReference type="ARBA" id="ARBA00005126"/>
    </source>
</evidence>
<evidence type="ECO:0000256" key="6">
    <source>
        <dbReference type="ARBA" id="ARBA00022833"/>
    </source>
</evidence>
<dbReference type="InterPro" id="IPR022470">
    <property type="entry name" value="PTPS_Cys_AS"/>
</dbReference>
<gene>
    <name evidence="9" type="ORF">EAG_11271</name>
</gene>
<dbReference type="GO" id="GO:0046872">
    <property type="term" value="F:metal ion binding"/>
    <property type="evidence" value="ECO:0007669"/>
    <property type="project" value="UniProtKB-KW"/>
</dbReference>
<dbReference type="PANTHER" id="PTHR12589">
    <property type="entry name" value="PYRUVOYL TETRAHYDROBIOPTERIN SYNTHASE"/>
    <property type="match status" value="1"/>
</dbReference>
<keyword evidence="5" id="KW-0479">Metal-binding</keyword>
<evidence type="ECO:0000256" key="3">
    <source>
        <dbReference type="ARBA" id="ARBA00009164"/>
    </source>
</evidence>
<evidence type="ECO:0000256" key="1">
    <source>
        <dbReference type="ARBA" id="ARBA00001947"/>
    </source>
</evidence>
<organism evidence="10">
    <name type="scientific">Camponotus floridanus</name>
    <name type="common">Florida carpenter ant</name>
    <dbReference type="NCBI Taxonomy" id="104421"/>
    <lineage>
        <taxon>Eukaryota</taxon>
        <taxon>Metazoa</taxon>
        <taxon>Ecdysozoa</taxon>
        <taxon>Arthropoda</taxon>
        <taxon>Hexapoda</taxon>
        <taxon>Insecta</taxon>
        <taxon>Pterygota</taxon>
        <taxon>Neoptera</taxon>
        <taxon>Endopterygota</taxon>
        <taxon>Hymenoptera</taxon>
        <taxon>Apocrita</taxon>
        <taxon>Aculeata</taxon>
        <taxon>Formicoidea</taxon>
        <taxon>Formicidae</taxon>
        <taxon>Formicinae</taxon>
        <taxon>Camponotus</taxon>
    </lineage>
</organism>
<dbReference type="FunCoup" id="E2A0S6">
    <property type="interactions" value="870"/>
</dbReference>
<evidence type="ECO:0000313" key="10">
    <source>
        <dbReference type="Proteomes" id="UP000000311"/>
    </source>
</evidence>
<keyword evidence="8" id="KW-0456">Lyase</keyword>
<evidence type="ECO:0000256" key="5">
    <source>
        <dbReference type="ARBA" id="ARBA00022723"/>
    </source>
</evidence>
<keyword evidence="7" id="KW-0783">Tetrahydrobiopterin biosynthesis</keyword>